<dbReference type="InterPro" id="IPR012337">
    <property type="entry name" value="RNaseH-like_sf"/>
</dbReference>
<sequence>MAKTWAPMGQTPVIVHQGRWPKFSAISGITPRGKFYIQVHKGTIATPGVIEFLGHLLRHIRRRPIMIFWDGGRPHHSDETRAFLRKHPRLEVHRFPGYSPELNPDEWVWRHLKNHELASYAPHDLKELRRELRLAVVRMRRRPALIRAFVSAADLPD</sequence>
<gene>
    <name evidence="2" type="ORF">B1B_11444</name>
</gene>
<name>T0ZN92_9ZZZZ</name>
<dbReference type="EMBL" id="AUZY01007435">
    <property type="protein sequence ID" value="EQD49831.1"/>
    <property type="molecule type" value="Genomic_DNA"/>
</dbReference>
<dbReference type="Gene3D" id="3.30.420.10">
    <property type="entry name" value="Ribonuclease H-like superfamily/Ribonuclease H"/>
    <property type="match status" value="1"/>
</dbReference>
<feature type="domain" description="Tc1-like transposase DDE" evidence="1">
    <location>
        <begin position="3"/>
        <end position="128"/>
    </location>
</feature>
<evidence type="ECO:0000259" key="1">
    <source>
        <dbReference type="Pfam" id="PF13358"/>
    </source>
</evidence>
<comment type="caution">
    <text evidence="2">The sequence shown here is derived from an EMBL/GenBank/DDBJ whole genome shotgun (WGS) entry which is preliminary data.</text>
</comment>
<protein>
    <submittedName>
        <fullName evidence="2">Transposase</fullName>
    </submittedName>
</protein>
<dbReference type="AlphaFoldDB" id="T0ZN92"/>
<dbReference type="Pfam" id="PF13358">
    <property type="entry name" value="DDE_3"/>
    <property type="match status" value="1"/>
</dbReference>
<proteinExistence type="predicted"/>
<evidence type="ECO:0000313" key="2">
    <source>
        <dbReference type="EMBL" id="EQD49831.1"/>
    </source>
</evidence>
<dbReference type="InterPro" id="IPR038717">
    <property type="entry name" value="Tc1-like_DDE_dom"/>
</dbReference>
<reference evidence="2" key="2">
    <citation type="journal article" date="2014" name="ISME J.">
        <title>Microbial stratification in low pH oxic and suboxic macroscopic growths along an acid mine drainage.</title>
        <authorList>
            <person name="Mendez-Garcia C."/>
            <person name="Mesa V."/>
            <person name="Sprenger R.R."/>
            <person name="Richter M."/>
            <person name="Diez M.S."/>
            <person name="Solano J."/>
            <person name="Bargiela R."/>
            <person name="Golyshina O.V."/>
            <person name="Manteca A."/>
            <person name="Ramos J.L."/>
            <person name="Gallego J.R."/>
            <person name="Llorente I."/>
            <person name="Martins Dos Santos V.A."/>
            <person name="Jensen O.N."/>
            <person name="Pelaez A.I."/>
            <person name="Sanchez J."/>
            <person name="Ferrer M."/>
        </authorList>
    </citation>
    <scope>NUCLEOTIDE SEQUENCE</scope>
</reference>
<accession>T0ZN92</accession>
<dbReference type="GO" id="GO:0003676">
    <property type="term" value="F:nucleic acid binding"/>
    <property type="evidence" value="ECO:0007669"/>
    <property type="project" value="InterPro"/>
</dbReference>
<dbReference type="SUPFAM" id="SSF53098">
    <property type="entry name" value="Ribonuclease H-like"/>
    <property type="match status" value="1"/>
</dbReference>
<organism evidence="2">
    <name type="scientific">mine drainage metagenome</name>
    <dbReference type="NCBI Taxonomy" id="410659"/>
    <lineage>
        <taxon>unclassified sequences</taxon>
        <taxon>metagenomes</taxon>
        <taxon>ecological metagenomes</taxon>
    </lineage>
</organism>
<dbReference type="InterPro" id="IPR036397">
    <property type="entry name" value="RNaseH_sf"/>
</dbReference>
<reference evidence="2" key="1">
    <citation type="submission" date="2013-08" db="EMBL/GenBank/DDBJ databases">
        <authorList>
            <person name="Mendez C."/>
            <person name="Richter M."/>
            <person name="Ferrer M."/>
            <person name="Sanchez J."/>
        </authorList>
    </citation>
    <scope>NUCLEOTIDE SEQUENCE</scope>
</reference>